<evidence type="ECO:0000313" key="2">
    <source>
        <dbReference type="Proteomes" id="UP000694416"/>
    </source>
</evidence>
<keyword evidence="2" id="KW-1185">Reference proteome</keyword>
<dbReference type="Proteomes" id="UP000694416">
    <property type="component" value="Unplaced"/>
</dbReference>
<reference evidence="1" key="2">
    <citation type="submission" date="2025-09" db="UniProtKB">
        <authorList>
            <consortium name="Ensembl"/>
        </authorList>
    </citation>
    <scope>IDENTIFICATION</scope>
</reference>
<dbReference type="AlphaFoldDB" id="A0A8C9IYN3"/>
<protein>
    <submittedName>
        <fullName evidence="1">Uncharacterized protein</fullName>
    </submittedName>
</protein>
<accession>A0A8C9IYN3</accession>
<evidence type="ECO:0000313" key="1">
    <source>
        <dbReference type="Ensembl" id="ENSPTEP00000040554.1"/>
    </source>
</evidence>
<name>A0A8C9IYN3_9PRIM</name>
<sequence>MPPYTVVYFPVRAPQVPGRRPHPVPVQYLPASPGPHSWALWEGPAGGSPGGHSE</sequence>
<organism evidence="1 2">
    <name type="scientific">Piliocolobus tephrosceles</name>
    <name type="common">Ugandan red Colobus</name>
    <dbReference type="NCBI Taxonomy" id="591936"/>
    <lineage>
        <taxon>Eukaryota</taxon>
        <taxon>Metazoa</taxon>
        <taxon>Chordata</taxon>
        <taxon>Craniata</taxon>
        <taxon>Vertebrata</taxon>
        <taxon>Euteleostomi</taxon>
        <taxon>Mammalia</taxon>
        <taxon>Eutheria</taxon>
        <taxon>Euarchontoglires</taxon>
        <taxon>Primates</taxon>
        <taxon>Haplorrhini</taxon>
        <taxon>Catarrhini</taxon>
        <taxon>Cercopithecidae</taxon>
        <taxon>Colobinae</taxon>
        <taxon>Piliocolobus</taxon>
    </lineage>
</organism>
<reference evidence="1" key="1">
    <citation type="submission" date="2025-08" db="UniProtKB">
        <authorList>
            <consortium name="Ensembl"/>
        </authorList>
    </citation>
    <scope>IDENTIFICATION</scope>
</reference>
<dbReference type="Ensembl" id="ENSPTET00000054337.1">
    <property type="protein sequence ID" value="ENSPTEP00000040554.1"/>
    <property type="gene ID" value="ENSPTEG00000037350.1"/>
</dbReference>
<proteinExistence type="predicted"/>